<name>A0A510JCX4_9FUSO</name>
<dbReference type="AlphaFoldDB" id="A0A510JCX4"/>
<reference evidence="1 2" key="1">
    <citation type="submission" date="2019-07" db="EMBL/GenBank/DDBJ databases">
        <title>Complete Genome Sequence of Leptotrichia goodfellowii Strain JCM 16774.</title>
        <authorList>
            <person name="Watanabe S."/>
            <person name="Cui L."/>
        </authorList>
    </citation>
    <scope>NUCLEOTIDE SEQUENCE [LARGE SCALE GENOMIC DNA]</scope>
    <source>
        <strain evidence="1 2">JCM16774</strain>
    </source>
</reference>
<dbReference type="KEGG" id="lgo:JCM16774_2118"/>
<dbReference type="RefSeq" id="WP_036056222.1">
    <property type="nucleotide sequence ID" value="NZ_AP019822.1"/>
</dbReference>
<organism evidence="1 2">
    <name type="scientific">Pseudoleptotrichia goodfellowii</name>
    <dbReference type="NCBI Taxonomy" id="157692"/>
    <lineage>
        <taxon>Bacteria</taxon>
        <taxon>Fusobacteriati</taxon>
        <taxon>Fusobacteriota</taxon>
        <taxon>Fusobacteriia</taxon>
        <taxon>Fusobacteriales</taxon>
        <taxon>Leptotrichiaceae</taxon>
        <taxon>Pseudoleptotrichia</taxon>
    </lineage>
</organism>
<protein>
    <submittedName>
        <fullName evidence="1">Uncharacterized protein</fullName>
    </submittedName>
</protein>
<dbReference type="EMBL" id="AP019822">
    <property type="protein sequence ID" value="BBM37159.1"/>
    <property type="molecule type" value="Genomic_DNA"/>
</dbReference>
<sequence length="296" mass="35387">MNVVAGKTKYERGLRHILVSGIDKKSEKESLEYIQNRVGDQLWCMYSLSIDYEEMSSKNLLIEKDIKTHRLNSYISAKLRLLGQKVRERFVRGVGDLFVLMESNNRDFIEFLMNNLEVITPNDYDEMKRVYKNMMINSKISLFILRNVLLAIKGDMEEVGKRSEAYLKECKESKHYVYFYTGQLFLKALSEGNKEKMKEAIELMMEPRLAKKLMYDLNPNYDFYLHMFVIIYAKIAMYHRYDLEIDYEVAPKELIDNTPLERYEDPYEFMKAFSLATITQEEWRKWTFSWPFRPVE</sequence>
<accession>A0A510JCX4</accession>
<dbReference type="STRING" id="714315.GCA_000516535_02113"/>
<dbReference type="OrthoDB" id="8605640at2"/>
<dbReference type="Proteomes" id="UP000321606">
    <property type="component" value="Chromosome"/>
</dbReference>
<evidence type="ECO:0000313" key="2">
    <source>
        <dbReference type="Proteomes" id="UP000321606"/>
    </source>
</evidence>
<evidence type="ECO:0000313" key="1">
    <source>
        <dbReference type="EMBL" id="BBM37159.1"/>
    </source>
</evidence>
<gene>
    <name evidence="1" type="ORF">JCM16774_2118</name>
</gene>
<proteinExistence type="predicted"/>